<protein>
    <submittedName>
        <fullName evidence="1">Uncharacterized protein</fullName>
    </submittedName>
</protein>
<feature type="non-terminal residue" evidence="1">
    <location>
        <position position="1"/>
    </location>
</feature>
<name>A0A820BSB0_9BILA</name>
<evidence type="ECO:0000313" key="1">
    <source>
        <dbReference type="EMBL" id="CAF4197403.1"/>
    </source>
</evidence>
<accession>A0A820BSB0</accession>
<proteinExistence type="predicted"/>
<sequence>VPIDYGKTMFVHFTYCSNMKTFPDANQFYRRNRGNIINYRRYPPNWLNDIILIYPSSISSETNK</sequence>
<organism evidence="1 2">
    <name type="scientific">Rotaria sordida</name>
    <dbReference type="NCBI Taxonomy" id="392033"/>
    <lineage>
        <taxon>Eukaryota</taxon>
        <taxon>Metazoa</taxon>
        <taxon>Spiralia</taxon>
        <taxon>Gnathifera</taxon>
        <taxon>Rotifera</taxon>
        <taxon>Eurotatoria</taxon>
        <taxon>Bdelloidea</taxon>
        <taxon>Philodinida</taxon>
        <taxon>Philodinidae</taxon>
        <taxon>Rotaria</taxon>
    </lineage>
</organism>
<reference evidence="1" key="1">
    <citation type="submission" date="2021-02" db="EMBL/GenBank/DDBJ databases">
        <authorList>
            <person name="Nowell W R."/>
        </authorList>
    </citation>
    <scope>NUCLEOTIDE SEQUENCE</scope>
</reference>
<dbReference type="EMBL" id="CAJOBD010014170">
    <property type="protein sequence ID" value="CAF4197403.1"/>
    <property type="molecule type" value="Genomic_DNA"/>
</dbReference>
<evidence type="ECO:0000313" key="2">
    <source>
        <dbReference type="Proteomes" id="UP000663836"/>
    </source>
</evidence>
<gene>
    <name evidence="1" type="ORF">JBS370_LOCUS36345</name>
</gene>
<dbReference type="AlphaFoldDB" id="A0A820BSB0"/>
<dbReference type="Proteomes" id="UP000663836">
    <property type="component" value="Unassembled WGS sequence"/>
</dbReference>
<comment type="caution">
    <text evidence="1">The sequence shown here is derived from an EMBL/GenBank/DDBJ whole genome shotgun (WGS) entry which is preliminary data.</text>
</comment>